<reference evidence="6 7" key="1">
    <citation type="submission" date="2018-08" db="EMBL/GenBank/DDBJ databases">
        <title>Komagataeibacter sp. AV 382.</title>
        <authorList>
            <person name="Skraban J."/>
            <person name="Trcek J."/>
        </authorList>
    </citation>
    <scope>NUCLEOTIDE SEQUENCE [LARGE SCALE GENOMIC DNA]</scope>
    <source>
        <strain evidence="6 7">AV 382</strain>
    </source>
</reference>
<keyword evidence="7" id="KW-1185">Reference proteome</keyword>
<dbReference type="InterPro" id="IPR051409">
    <property type="entry name" value="Atypical_kinase_ADCK"/>
</dbReference>
<keyword evidence="6" id="KW-0418">Kinase</keyword>
<evidence type="ECO:0000256" key="1">
    <source>
        <dbReference type="ARBA" id="ARBA00009670"/>
    </source>
</evidence>
<dbReference type="PANTHER" id="PTHR43851:SF3">
    <property type="entry name" value="COENZYME Q8"/>
    <property type="match status" value="1"/>
</dbReference>
<dbReference type="InterPro" id="IPR011009">
    <property type="entry name" value="Kinase-like_dom_sf"/>
</dbReference>
<dbReference type="Pfam" id="PF03109">
    <property type="entry name" value="ABC1"/>
    <property type="match status" value="1"/>
</dbReference>
<evidence type="ECO:0000256" key="2">
    <source>
        <dbReference type="ARBA" id="ARBA00022679"/>
    </source>
</evidence>
<evidence type="ECO:0000256" key="4">
    <source>
        <dbReference type="ARBA" id="ARBA00022840"/>
    </source>
</evidence>
<dbReference type="Proteomes" id="UP000262371">
    <property type="component" value="Unassembled WGS sequence"/>
</dbReference>
<accession>A0A371YY50</accession>
<comment type="caution">
    <text evidence="6">The sequence shown here is derived from an EMBL/GenBank/DDBJ whole genome shotgun (WGS) entry which is preliminary data.</text>
</comment>
<keyword evidence="4" id="KW-0067">ATP-binding</keyword>
<dbReference type="GO" id="GO:0005524">
    <property type="term" value="F:ATP binding"/>
    <property type="evidence" value="ECO:0007669"/>
    <property type="project" value="UniProtKB-KW"/>
</dbReference>
<dbReference type="SUPFAM" id="SSF56112">
    <property type="entry name" value="Protein kinase-like (PK-like)"/>
    <property type="match status" value="1"/>
</dbReference>
<evidence type="ECO:0000259" key="5">
    <source>
        <dbReference type="Pfam" id="PF03109"/>
    </source>
</evidence>
<dbReference type="AlphaFoldDB" id="A0A371YY50"/>
<proteinExistence type="inferred from homology"/>
<sequence>MSWSVSDVADERNLDNTGLFGEFRRMVRTSGTVGGIAARIAGHKMGFRSNQHIHAEDLKSVLGGLKGPLMKGAQLLSTIPGALPEEYAKELAQLQANAPAMGWNFVRRRMSAELGPNWERNFRAFSREASAAASLGQVHRAILPDGREVACKLQYPDMRSTVESDLKQFRMAVGLFYRLDSTIRQDDVLDELQDRLYEELDYQREAANMRLYRLMLGNESDITVPAPIDSLCTQRLLTMEWVHGRGIQKVLDTNPPQEARDRMARALFRAWYVPLYRYGVIHGDPHMGNFTVRDDYGINLLDFGAIRIFPSSFVQGIIDLHKAIETDDEDLAYQAYQAWGFTNMSRDTMRVLNEWARFIYGPLLDDRERFIQEDNDPQYGRAVAERVYAGLKRTGGVQPPREFVLVDRSAVGLGSVFLRLGAKVNWHRLFQEMAADFDEARLAQRQADALREARVPPPLGTTA</sequence>
<feature type="domain" description="ABC1 atypical kinase-like" evidence="5">
    <location>
        <begin position="93"/>
        <end position="331"/>
    </location>
</feature>
<protein>
    <submittedName>
        <fullName evidence="6">AarF/ABC1/UbiB kinase family protein</fullName>
    </submittedName>
</protein>
<dbReference type="PANTHER" id="PTHR43851">
    <property type="match status" value="1"/>
</dbReference>
<dbReference type="EMBL" id="QUWV01000124">
    <property type="protein sequence ID" value="RFD19158.1"/>
    <property type="molecule type" value="Genomic_DNA"/>
</dbReference>
<dbReference type="GO" id="GO:0016301">
    <property type="term" value="F:kinase activity"/>
    <property type="evidence" value="ECO:0007669"/>
    <property type="project" value="UniProtKB-KW"/>
</dbReference>
<gene>
    <name evidence="6" type="ORF">DY926_12825</name>
</gene>
<evidence type="ECO:0000256" key="3">
    <source>
        <dbReference type="ARBA" id="ARBA00022741"/>
    </source>
</evidence>
<evidence type="ECO:0000313" key="7">
    <source>
        <dbReference type="Proteomes" id="UP000262371"/>
    </source>
</evidence>
<dbReference type="RefSeq" id="WP_116703723.1">
    <property type="nucleotide sequence ID" value="NZ_QUWV01000124.1"/>
</dbReference>
<evidence type="ECO:0000313" key="6">
    <source>
        <dbReference type="EMBL" id="RFD19158.1"/>
    </source>
</evidence>
<comment type="similarity">
    <text evidence="1">Belongs to the protein kinase superfamily. ADCK protein kinase family.</text>
</comment>
<keyword evidence="2" id="KW-0808">Transferase</keyword>
<keyword evidence="3" id="KW-0547">Nucleotide-binding</keyword>
<organism evidence="6 7">
    <name type="scientific">Komagataeibacter melaceti</name>
    <dbReference type="NCBI Taxonomy" id="2766577"/>
    <lineage>
        <taxon>Bacteria</taxon>
        <taxon>Pseudomonadati</taxon>
        <taxon>Pseudomonadota</taxon>
        <taxon>Alphaproteobacteria</taxon>
        <taxon>Acetobacterales</taxon>
        <taxon>Acetobacteraceae</taxon>
        <taxon>Komagataeibacter</taxon>
    </lineage>
</organism>
<dbReference type="InterPro" id="IPR034646">
    <property type="entry name" value="ADCK3_dom"/>
</dbReference>
<dbReference type="CDD" id="cd13970">
    <property type="entry name" value="ABC1_ADCK3"/>
    <property type="match status" value="1"/>
</dbReference>
<name>A0A371YY50_9PROT</name>
<dbReference type="InterPro" id="IPR004147">
    <property type="entry name" value="ABC1_dom"/>
</dbReference>
<dbReference type="OrthoDB" id="9795390at2"/>